<name>A0A0J8ULS5_COCIT</name>
<dbReference type="VEuPathDB" id="FungiDB:CIHG_06308"/>
<gene>
    <name evidence="1" type="ORF">CIHG_06308</name>
</gene>
<dbReference type="Proteomes" id="UP000054563">
    <property type="component" value="Unassembled WGS sequence"/>
</dbReference>
<dbReference type="EMBL" id="DS017005">
    <property type="protein sequence ID" value="KMU88508.1"/>
    <property type="molecule type" value="Genomic_DNA"/>
</dbReference>
<protein>
    <submittedName>
        <fullName evidence="1">Uncharacterized protein</fullName>
    </submittedName>
</protein>
<dbReference type="AlphaFoldDB" id="A0A0J8ULS5"/>
<accession>A0A0J8ULS5</accession>
<evidence type="ECO:0000313" key="1">
    <source>
        <dbReference type="EMBL" id="KMU88508.1"/>
    </source>
</evidence>
<reference evidence="2" key="1">
    <citation type="journal article" date="2010" name="Genome Res.">
        <title>Population genomic sequencing of Coccidioides fungi reveals recent hybridization and transposon control.</title>
        <authorList>
            <person name="Neafsey D.E."/>
            <person name="Barker B.M."/>
            <person name="Sharpton T.J."/>
            <person name="Stajich J.E."/>
            <person name="Park D.J."/>
            <person name="Whiston E."/>
            <person name="Hung C.-Y."/>
            <person name="McMahan C."/>
            <person name="White J."/>
            <person name="Sykes S."/>
            <person name="Heiman D."/>
            <person name="Young S."/>
            <person name="Zeng Q."/>
            <person name="Abouelleil A."/>
            <person name="Aftuck L."/>
            <person name="Bessette D."/>
            <person name="Brown A."/>
            <person name="FitzGerald M."/>
            <person name="Lui A."/>
            <person name="Macdonald J.P."/>
            <person name="Priest M."/>
            <person name="Orbach M.J."/>
            <person name="Galgiani J.N."/>
            <person name="Kirkland T.N."/>
            <person name="Cole G.T."/>
            <person name="Birren B.W."/>
            <person name="Henn M.R."/>
            <person name="Taylor J.W."/>
            <person name="Rounsley S.D."/>
        </authorList>
    </citation>
    <scope>NUCLEOTIDE SEQUENCE [LARGE SCALE GENOMIC DNA]</scope>
    <source>
        <strain evidence="2">H538.4</strain>
    </source>
</reference>
<organism evidence="1 2">
    <name type="scientific">Coccidioides immitis H538.4</name>
    <dbReference type="NCBI Taxonomy" id="396776"/>
    <lineage>
        <taxon>Eukaryota</taxon>
        <taxon>Fungi</taxon>
        <taxon>Dikarya</taxon>
        <taxon>Ascomycota</taxon>
        <taxon>Pezizomycotina</taxon>
        <taxon>Eurotiomycetes</taxon>
        <taxon>Eurotiomycetidae</taxon>
        <taxon>Onygenales</taxon>
        <taxon>Onygenaceae</taxon>
        <taxon>Coccidioides</taxon>
    </lineage>
</organism>
<proteinExistence type="predicted"/>
<sequence length="130" mass="14493">MVLKVAISVMINGKLVGEGFTSEASCLRGSAGPPIWIPTARVLTEWCAVERVCKGVGDPGFGAARRQWRRYLRWWVTQRCLGDLRLQMTPNRGRLLFLGTSEYGGMVWYDCSVRGARARQPKSAFGGVVW</sequence>
<evidence type="ECO:0000313" key="2">
    <source>
        <dbReference type="Proteomes" id="UP000054563"/>
    </source>
</evidence>